<dbReference type="AlphaFoldDB" id="A0A8D8CY06"/>
<protein>
    <submittedName>
        <fullName evidence="1">(northern house mosquito) hypothetical protein</fullName>
    </submittedName>
</protein>
<organism evidence="1">
    <name type="scientific">Culex pipiens</name>
    <name type="common">House mosquito</name>
    <dbReference type="NCBI Taxonomy" id="7175"/>
    <lineage>
        <taxon>Eukaryota</taxon>
        <taxon>Metazoa</taxon>
        <taxon>Ecdysozoa</taxon>
        <taxon>Arthropoda</taxon>
        <taxon>Hexapoda</taxon>
        <taxon>Insecta</taxon>
        <taxon>Pterygota</taxon>
        <taxon>Neoptera</taxon>
        <taxon>Endopterygota</taxon>
        <taxon>Diptera</taxon>
        <taxon>Nematocera</taxon>
        <taxon>Culicoidea</taxon>
        <taxon>Culicidae</taxon>
        <taxon>Culicinae</taxon>
        <taxon>Culicini</taxon>
        <taxon>Culex</taxon>
        <taxon>Culex</taxon>
    </lineage>
</organism>
<sequence>MKLQVIPRLLQNSSTFSTCCSSANSLASRSSSVSDPAKLVALSEYILFTRPRRPVKRRRAARNPSVVRLETSSRCMALVLIHTNRDTYPFVIIGLRAAVSDLIRNGPAKSTPVLKNAGAGCTRYDGRSPIS</sequence>
<accession>A0A8D8CY06</accession>
<proteinExistence type="predicted"/>
<name>A0A8D8CY06_CULPI</name>
<evidence type="ECO:0000313" key="1">
    <source>
        <dbReference type="EMBL" id="CAG6501728.1"/>
    </source>
</evidence>
<dbReference type="EMBL" id="HBUE01142842">
    <property type="protein sequence ID" value="CAG6501728.1"/>
    <property type="molecule type" value="Transcribed_RNA"/>
</dbReference>
<reference evidence="1" key="1">
    <citation type="submission" date="2021-05" db="EMBL/GenBank/DDBJ databases">
        <authorList>
            <person name="Alioto T."/>
            <person name="Alioto T."/>
            <person name="Gomez Garrido J."/>
        </authorList>
    </citation>
    <scope>NUCLEOTIDE SEQUENCE</scope>
</reference>